<dbReference type="RefSeq" id="WP_075709060.1">
    <property type="nucleotide sequence ID" value="NZ_AP019655.1"/>
</dbReference>
<dbReference type="Proteomes" id="UP000186039">
    <property type="component" value="Unassembled WGS sequence"/>
</dbReference>
<gene>
    <name evidence="3" type="ORF">BIY20_14515</name>
    <name evidence="4" type="ORF">BIY22_21000</name>
</gene>
<keyword evidence="1" id="KW-0732">Signal</keyword>
<dbReference type="OrthoDB" id="5893017at2"/>
<dbReference type="AlphaFoldDB" id="A0A1Q9HFP8"/>
<proteinExistence type="predicted"/>
<organism evidence="4 6">
    <name type="scientific">Vibrio panuliri</name>
    <dbReference type="NCBI Taxonomy" id="1381081"/>
    <lineage>
        <taxon>Bacteria</taxon>
        <taxon>Pseudomonadati</taxon>
        <taxon>Pseudomonadota</taxon>
        <taxon>Gammaproteobacteria</taxon>
        <taxon>Vibrionales</taxon>
        <taxon>Vibrionaceae</taxon>
        <taxon>Vibrio</taxon>
    </lineage>
</organism>
<reference evidence="5 6" key="1">
    <citation type="submission" date="2016-09" db="EMBL/GenBank/DDBJ databases">
        <title>Genomic Taxonomy of the Vibrionaceae.</title>
        <authorList>
            <person name="Gonzalez-Castillo A."/>
            <person name="Gomez-Gil B."/>
            <person name="Enciso-Ibarra K."/>
        </authorList>
    </citation>
    <scope>NUCLEOTIDE SEQUENCE [LARGE SCALE GENOMIC DNA]</scope>
    <source>
        <strain evidence="3 5">CAIM 1902</strain>
        <strain evidence="4 6">CAIM 703</strain>
    </source>
</reference>
<dbReference type="Proteomes" id="UP000186313">
    <property type="component" value="Unassembled WGS sequence"/>
</dbReference>
<dbReference type="EMBL" id="MJMH01000205">
    <property type="protein sequence ID" value="OLQ86848.1"/>
    <property type="molecule type" value="Genomic_DNA"/>
</dbReference>
<evidence type="ECO:0000313" key="3">
    <source>
        <dbReference type="EMBL" id="OLQ86848.1"/>
    </source>
</evidence>
<dbReference type="STRING" id="1381081.BIY22_21000"/>
<feature type="domain" description="DUF4174" evidence="2">
    <location>
        <begin position="25"/>
        <end position="134"/>
    </location>
</feature>
<accession>A0A1Q9HFP8</accession>
<comment type="caution">
    <text evidence="4">The sequence shown here is derived from an EMBL/GenBank/DDBJ whole genome shotgun (WGS) entry which is preliminary data.</text>
</comment>
<dbReference type="Pfam" id="PF13778">
    <property type="entry name" value="DUF4174"/>
    <property type="match status" value="1"/>
</dbReference>
<name>A0A1Q9HFP8_9VIBR</name>
<evidence type="ECO:0000313" key="4">
    <source>
        <dbReference type="EMBL" id="OLQ88595.1"/>
    </source>
</evidence>
<sequence>MIRLIIFLASIVSATAFAYPYYGQHWPHRSVIYFAPSQDEHVAQFELETLLNDCALSSRDIVTLVITQDGYTQPEWVEQQFDLGALFNLYRVNPDEHTAILIGKDGTEKLRWGKSTDWPMVKQTVDAMPMRQQEMQNKQDPCSI</sequence>
<evidence type="ECO:0000313" key="6">
    <source>
        <dbReference type="Proteomes" id="UP000186313"/>
    </source>
</evidence>
<evidence type="ECO:0000256" key="1">
    <source>
        <dbReference type="ARBA" id="ARBA00022729"/>
    </source>
</evidence>
<dbReference type="EMBL" id="MJMJ01000022">
    <property type="protein sequence ID" value="OLQ88595.1"/>
    <property type="molecule type" value="Genomic_DNA"/>
</dbReference>
<protein>
    <recommendedName>
        <fullName evidence="2">DUF4174 domain-containing protein</fullName>
    </recommendedName>
</protein>
<evidence type="ECO:0000259" key="2">
    <source>
        <dbReference type="Pfam" id="PF13778"/>
    </source>
</evidence>
<keyword evidence="5" id="KW-1185">Reference proteome</keyword>
<dbReference type="InterPro" id="IPR025232">
    <property type="entry name" value="DUF4174"/>
</dbReference>
<evidence type="ECO:0000313" key="5">
    <source>
        <dbReference type="Proteomes" id="UP000186039"/>
    </source>
</evidence>